<proteinExistence type="predicted"/>
<name>A0A0S6VR89_9BACT</name>
<dbReference type="AlphaFoldDB" id="A0A0S6VR89"/>
<gene>
    <name evidence="2" type="ORF">U14_00989</name>
</gene>
<dbReference type="STRING" id="1499966.U14_00989"/>
<protein>
    <submittedName>
        <fullName evidence="2">Uncharacterized protein</fullName>
    </submittedName>
</protein>
<keyword evidence="3" id="KW-1185">Reference proteome</keyword>
<evidence type="ECO:0000256" key="1">
    <source>
        <dbReference type="SAM" id="SignalP"/>
    </source>
</evidence>
<organism evidence="2">
    <name type="scientific">Candidatus Moduliflexus flocculans</name>
    <dbReference type="NCBI Taxonomy" id="1499966"/>
    <lineage>
        <taxon>Bacteria</taxon>
        <taxon>Candidatus Moduliflexota</taxon>
        <taxon>Candidatus Moduliflexia</taxon>
        <taxon>Candidatus Moduliflexales</taxon>
        <taxon>Candidatus Moduliflexaceae</taxon>
    </lineage>
</organism>
<sequence length="223" mass="24678">MIKKIHVFEIWFAMLLMPCAAFADATTEILSPTGGYTRKKPFTLEVTGNAGLMKINYNGVGFLAELNGDTFQREMAAARGLNTITISETDTENPASDTITFYADVPPTALKIILSWDTDDTDLDLHVIEPDGFECYYGDPNSPTGGKLDVDVTTGYGPEIYTMAYPNAGAYKIFIYFYGGKALTEATVTTIQNEGTAKEVRKTFELMLTKPDEQVYVQQIELR</sequence>
<feature type="signal peptide" evidence="1">
    <location>
        <begin position="1"/>
        <end position="23"/>
    </location>
</feature>
<feature type="chain" id="PRO_5006631409" evidence="1">
    <location>
        <begin position="24"/>
        <end position="223"/>
    </location>
</feature>
<dbReference type="Gene3D" id="2.60.120.380">
    <property type="match status" value="1"/>
</dbReference>
<reference evidence="2" key="1">
    <citation type="journal article" date="2015" name="PeerJ">
        <title>First genomic representation of candidate bacterial phylum KSB3 points to enhanced environmental sensing as a trigger of wastewater bulking.</title>
        <authorList>
            <person name="Sekiguchi Y."/>
            <person name="Ohashi A."/>
            <person name="Parks D.H."/>
            <person name="Yamauchi T."/>
            <person name="Tyson G.W."/>
            <person name="Hugenholtz P."/>
        </authorList>
    </citation>
    <scope>NUCLEOTIDE SEQUENCE [LARGE SCALE GENOMIC DNA]</scope>
</reference>
<dbReference type="Proteomes" id="UP000030700">
    <property type="component" value="Unassembled WGS sequence"/>
</dbReference>
<dbReference type="EMBL" id="DF820455">
    <property type="protein sequence ID" value="GAK49765.1"/>
    <property type="molecule type" value="Genomic_DNA"/>
</dbReference>
<accession>A0A0S6VR89</accession>
<evidence type="ECO:0000313" key="3">
    <source>
        <dbReference type="Proteomes" id="UP000030700"/>
    </source>
</evidence>
<dbReference type="HOGENOM" id="CLU_1238181_0_0_0"/>
<keyword evidence="1" id="KW-0732">Signal</keyword>
<evidence type="ECO:0000313" key="2">
    <source>
        <dbReference type="EMBL" id="GAK49765.1"/>
    </source>
</evidence>